<dbReference type="AlphaFoldDB" id="A0A6M3L0Q2"/>
<protein>
    <submittedName>
        <fullName evidence="2">Uncharacterized protein</fullName>
    </submittedName>
</protein>
<accession>A0A6M3L0Q2</accession>
<dbReference type="EMBL" id="MT141973">
    <property type="protein sequence ID" value="QJA72726.1"/>
    <property type="molecule type" value="Genomic_DNA"/>
</dbReference>
<organism evidence="2">
    <name type="scientific">viral metagenome</name>
    <dbReference type="NCBI Taxonomy" id="1070528"/>
    <lineage>
        <taxon>unclassified sequences</taxon>
        <taxon>metagenomes</taxon>
        <taxon>organismal metagenomes</taxon>
    </lineage>
</organism>
<dbReference type="EMBL" id="MT142698">
    <property type="protein sequence ID" value="QJA87331.1"/>
    <property type="molecule type" value="Genomic_DNA"/>
</dbReference>
<gene>
    <name evidence="1" type="ORF">MM415A02628_0013</name>
    <name evidence="2" type="ORF">MM415B03017_0002</name>
</gene>
<reference evidence="2" key="1">
    <citation type="submission" date="2020-03" db="EMBL/GenBank/DDBJ databases">
        <title>The deep terrestrial virosphere.</title>
        <authorList>
            <person name="Holmfeldt K."/>
            <person name="Nilsson E."/>
            <person name="Simone D."/>
            <person name="Lopez-Fernandez M."/>
            <person name="Wu X."/>
            <person name="de Brujin I."/>
            <person name="Lundin D."/>
            <person name="Andersson A."/>
            <person name="Bertilsson S."/>
            <person name="Dopson M."/>
        </authorList>
    </citation>
    <scope>NUCLEOTIDE SEQUENCE</scope>
    <source>
        <strain evidence="1">MM415A02628</strain>
        <strain evidence="2">MM415B03017</strain>
    </source>
</reference>
<name>A0A6M3L0Q2_9ZZZZ</name>
<proteinExistence type="predicted"/>
<evidence type="ECO:0000313" key="2">
    <source>
        <dbReference type="EMBL" id="QJA87331.1"/>
    </source>
</evidence>
<evidence type="ECO:0000313" key="1">
    <source>
        <dbReference type="EMBL" id="QJA72726.1"/>
    </source>
</evidence>
<sequence length="75" mass="8722">MRAKINKELSNIKVEDKVVKSIYTDKKGFKITLELLENLLQQAKKVKKQPLLIISLLRNKKEVVTMKSIVSIERK</sequence>